<comment type="caution">
    <text evidence="2">The sequence shown here is derived from an EMBL/GenBank/DDBJ whole genome shotgun (WGS) entry which is preliminary data.</text>
</comment>
<sequence length="86" mass="9589">MSAPEIECEINETRIVPPTGSESDLPLPGPERHKHTCTCTCARAHPQERRAPERIETSEISIVTSAVEMQRFESDLSDLPPPGHER</sequence>
<keyword evidence="3" id="KW-1185">Reference proteome</keyword>
<name>A0AAP0RAU4_LIQFO</name>
<reference evidence="2 3" key="1">
    <citation type="journal article" date="2024" name="Plant J.">
        <title>Genome sequences and population genomics reveal climatic adaptation and genomic divergence between two closely related sweetgum species.</title>
        <authorList>
            <person name="Xu W.Q."/>
            <person name="Ren C.Q."/>
            <person name="Zhang X.Y."/>
            <person name="Comes H.P."/>
            <person name="Liu X.H."/>
            <person name="Li Y.G."/>
            <person name="Kettle C.J."/>
            <person name="Jalonen R."/>
            <person name="Gaisberger H."/>
            <person name="Ma Y.Z."/>
            <person name="Qiu Y.X."/>
        </authorList>
    </citation>
    <scope>NUCLEOTIDE SEQUENCE [LARGE SCALE GENOMIC DNA]</scope>
    <source>
        <strain evidence="2">Hangzhou</strain>
    </source>
</reference>
<protein>
    <submittedName>
        <fullName evidence="2">Uncharacterized protein</fullName>
    </submittedName>
</protein>
<feature type="region of interest" description="Disordered" evidence="1">
    <location>
        <begin position="14"/>
        <end position="34"/>
    </location>
</feature>
<evidence type="ECO:0000313" key="2">
    <source>
        <dbReference type="EMBL" id="KAK9274152.1"/>
    </source>
</evidence>
<proteinExistence type="predicted"/>
<dbReference type="AlphaFoldDB" id="A0AAP0RAU4"/>
<evidence type="ECO:0000313" key="3">
    <source>
        <dbReference type="Proteomes" id="UP001415857"/>
    </source>
</evidence>
<dbReference type="Proteomes" id="UP001415857">
    <property type="component" value="Unassembled WGS sequence"/>
</dbReference>
<gene>
    <name evidence="2" type="ORF">L1049_018966</name>
</gene>
<organism evidence="2 3">
    <name type="scientific">Liquidambar formosana</name>
    <name type="common">Formosan gum</name>
    <dbReference type="NCBI Taxonomy" id="63359"/>
    <lineage>
        <taxon>Eukaryota</taxon>
        <taxon>Viridiplantae</taxon>
        <taxon>Streptophyta</taxon>
        <taxon>Embryophyta</taxon>
        <taxon>Tracheophyta</taxon>
        <taxon>Spermatophyta</taxon>
        <taxon>Magnoliopsida</taxon>
        <taxon>eudicotyledons</taxon>
        <taxon>Gunneridae</taxon>
        <taxon>Pentapetalae</taxon>
        <taxon>Saxifragales</taxon>
        <taxon>Altingiaceae</taxon>
        <taxon>Liquidambar</taxon>
    </lineage>
</organism>
<evidence type="ECO:0000256" key="1">
    <source>
        <dbReference type="SAM" id="MobiDB-lite"/>
    </source>
</evidence>
<dbReference type="EMBL" id="JBBPBK010000012">
    <property type="protein sequence ID" value="KAK9274152.1"/>
    <property type="molecule type" value="Genomic_DNA"/>
</dbReference>
<accession>A0AAP0RAU4</accession>